<keyword evidence="2" id="KW-0964">Secreted</keyword>
<dbReference type="Gene3D" id="4.10.530.10">
    <property type="entry name" value="Gamma-fibrinogen Carboxyl Terminal Fragment, domain 2"/>
    <property type="match status" value="1"/>
</dbReference>
<dbReference type="Gene3D" id="3.90.215.10">
    <property type="entry name" value="Gamma Fibrinogen, chain A, domain 1"/>
    <property type="match status" value="1"/>
</dbReference>
<evidence type="ECO:0000256" key="3">
    <source>
        <dbReference type="ARBA" id="ARBA00022696"/>
    </source>
</evidence>
<evidence type="ECO:0000256" key="1">
    <source>
        <dbReference type="ARBA" id="ARBA00004613"/>
    </source>
</evidence>
<evidence type="ECO:0000256" key="11">
    <source>
        <dbReference type="ARBA" id="ARBA00025974"/>
    </source>
</evidence>
<feature type="compositionally biased region" description="Polar residues" evidence="12">
    <location>
        <begin position="421"/>
        <end position="432"/>
    </location>
</feature>
<keyword evidence="7" id="KW-0175">Coiled coil</keyword>
<keyword evidence="5 13" id="KW-0732">Signal</keyword>
<reference evidence="16" key="1">
    <citation type="submission" date="2024-12" db="UniProtKB">
        <authorList>
            <consortium name="RefSeq"/>
        </authorList>
    </citation>
    <scope>IDENTIFICATION</scope>
    <source>
        <tissue evidence="16">Sperm</tissue>
    </source>
</reference>
<evidence type="ECO:0000256" key="7">
    <source>
        <dbReference type="ARBA" id="ARBA00023054"/>
    </source>
</evidence>
<evidence type="ECO:0000256" key="4">
    <source>
        <dbReference type="ARBA" id="ARBA00022723"/>
    </source>
</evidence>
<dbReference type="SMART" id="SM00186">
    <property type="entry name" value="FBG"/>
    <property type="match status" value="1"/>
</dbReference>
<dbReference type="InterPro" id="IPR002181">
    <property type="entry name" value="Fibrinogen_a/b/g_C_dom"/>
</dbReference>
<dbReference type="SUPFAM" id="SSF56496">
    <property type="entry name" value="Fibrinogen C-terminal domain-like"/>
    <property type="match status" value="1"/>
</dbReference>
<accession>A0AAJ7U4D7</accession>
<dbReference type="SMART" id="SM01212">
    <property type="entry name" value="Fib_alpha"/>
    <property type="match status" value="1"/>
</dbReference>
<dbReference type="CDD" id="cd00087">
    <property type="entry name" value="FReD"/>
    <property type="match status" value="1"/>
</dbReference>
<evidence type="ECO:0000256" key="5">
    <source>
        <dbReference type="ARBA" id="ARBA00022729"/>
    </source>
</evidence>
<dbReference type="InterPro" id="IPR014716">
    <property type="entry name" value="Fibrinogen_a/b/g_C_1"/>
</dbReference>
<comment type="subcellular location">
    <subcellularLocation>
        <location evidence="1">Secreted</location>
    </subcellularLocation>
</comment>
<protein>
    <submittedName>
        <fullName evidence="16">Fibrinogen gamma chain</fullName>
    </submittedName>
</protein>
<dbReference type="GO" id="GO:0034116">
    <property type="term" value="P:positive regulation of heterotypic cell-cell adhesion"/>
    <property type="evidence" value="ECO:0007669"/>
    <property type="project" value="TreeGrafter"/>
</dbReference>
<dbReference type="Pfam" id="PF08702">
    <property type="entry name" value="Fib_alpha"/>
    <property type="match status" value="1"/>
</dbReference>
<evidence type="ECO:0000256" key="10">
    <source>
        <dbReference type="ARBA" id="ARBA00023180"/>
    </source>
</evidence>
<dbReference type="GO" id="GO:0042730">
    <property type="term" value="P:fibrinolysis"/>
    <property type="evidence" value="ECO:0007669"/>
    <property type="project" value="TreeGrafter"/>
</dbReference>
<keyword evidence="9" id="KW-1015">Disulfide bond</keyword>
<dbReference type="GO" id="GO:0070527">
    <property type="term" value="P:platelet aggregation"/>
    <property type="evidence" value="ECO:0007669"/>
    <property type="project" value="TreeGrafter"/>
</dbReference>
<keyword evidence="8" id="KW-0094">Blood coagulation</keyword>
<name>A0AAJ7U4D7_PETMA</name>
<evidence type="ECO:0000259" key="14">
    <source>
        <dbReference type="PROSITE" id="PS51406"/>
    </source>
</evidence>
<evidence type="ECO:0000256" key="9">
    <source>
        <dbReference type="ARBA" id="ARBA00023157"/>
    </source>
</evidence>
<dbReference type="InterPro" id="IPR012290">
    <property type="entry name" value="Fibrinogen_a/b/g_coil_dom"/>
</dbReference>
<feature type="signal peptide" evidence="13">
    <location>
        <begin position="1"/>
        <end position="24"/>
    </location>
</feature>
<evidence type="ECO:0000313" key="16">
    <source>
        <dbReference type="RefSeq" id="XP_032829633.1"/>
    </source>
</evidence>
<dbReference type="AlphaFoldDB" id="A0AAJ7U4D7"/>
<dbReference type="InterPro" id="IPR020837">
    <property type="entry name" value="Fibrinogen_CS"/>
</dbReference>
<dbReference type="PANTHER" id="PTHR47221:SF9">
    <property type="entry name" value="FIBRINOGEN GAMMA CHAIN"/>
    <property type="match status" value="1"/>
</dbReference>
<dbReference type="GO" id="GO:0030674">
    <property type="term" value="F:protein-macromolecule adaptor activity"/>
    <property type="evidence" value="ECO:0007669"/>
    <property type="project" value="TreeGrafter"/>
</dbReference>
<evidence type="ECO:0000256" key="8">
    <source>
        <dbReference type="ARBA" id="ARBA00023084"/>
    </source>
</evidence>
<evidence type="ECO:0000256" key="2">
    <source>
        <dbReference type="ARBA" id="ARBA00022525"/>
    </source>
</evidence>
<keyword evidence="6" id="KW-0106">Calcium</keyword>
<sequence>MGRIGTPVFLAFLSALTCSLQVHAQVRDLKQCSNDPEFGRYCPTTCGVADVLSKYAKGVDEDSSFIDSVLTQLAAKHGIVEGNVNIVNEDVRITRDEAQIIKDSGQKTVQKILEEVRILEQIGVSHDAQIQELSEMWRVNQQFVTRLQQQLVDIRQTCSRSCQDTTANKISPITGKDCQQVVDNGGKDSGLYYIKPLKAKQPFLVFCEIENGNGWTVIQHRHDGSVNFTRDWVSYREGFGYLAPTLTTEFWLGNEKIHLLTGQQAYRLRIDLTDWENTHRYADYGHFKLTPESDEYRLFYSMYLDGDAGNAFDGFDFGDDPQDKFYTTHLGMLFSTPERDNDKYEGSCAEQDGSGWWMNRCHAGHLNGKYYFGGNYRKTDVEFPYDDGIIWATWHDRWYSLKMTTMKLLPMGRDLSGHGGQQQSKGNSRGDN</sequence>
<comment type="subunit">
    <text evidence="11">Heterohexamer; disulfide linked. Contains 2 sets of 3 non-identical chains (alpha, beta and gamma). The 2 heterotrimers are in head to head conformation with the N-termini in a small central domain.</text>
</comment>
<dbReference type="PANTHER" id="PTHR47221">
    <property type="entry name" value="FIBRINOGEN ALPHA CHAIN"/>
    <property type="match status" value="1"/>
</dbReference>
<dbReference type="InterPro" id="IPR036056">
    <property type="entry name" value="Fibrinogen-like_C"/>
</dbReference>
<dbReference type="GeneID" id="103091840"/>
<dbReference type="KEGG" id="pmrn:103091840"/>
<dbReference type="PROSITE" id="PS00514">
    <property type="entry name" value="FIBRINOGEN_C_1"/>
    <property type="match status" value="1"/>
</dbReference>
<feature type="chain" id="PRO_5042516969" evidence="13">
    <location>
        <begin position="25"/>
        <end position="432"/>
    </location>
</feature>
<feature type="domain" description="Fibrinogen C-terminal" evidence="14">
    <location>
        <begin position="169"/>
        <end position="412"/>
    </location>
</feature>
<dbReference type="FunFam" id="4.10.530.10:FF:000002">
    <property type="entry name" value="Fibrinogen gamma chain"/>
    <property type="match status" value="1"/>
</dbReference>
<evidence type="ECO:0000256" key="12">
    <source>
        <dbReference type="SAM" id="MobiDB-lite"/>
    </source>
</evidence>
<dbReference type="RefSeq" id="XP_032829633.1">
    <property type="nucleotide sequence ID" value="XM_032973742.1"/>
</dbReference>
<dbReference type="GO" id="GO:0005201">
    <property type="term" value="F:extracellular matrix structural constituent"/>
    <property type="evidence" value="ECO:0007669"/>
    <property type="project" value="TreeGrafter"/>
</dbReference>
<keyword evidence="15" id="KW-1185">Reference proteome</keyword>
<evidence type="ECO:0000256" key="6">
    <source>
        <dbReference type="ARBA" id="ARBA00022837"/>
    </source>
</evidence>
<proteinExistence type="predicted"/>
<dbReference type="InterPro" id="IPR037579">
    <property type="entry name" value="FIB_ANG-like"/>
</dbReference>
<dbReference type="GO" id="GO:0005577">
    <property type="term" value="C:fibrinogen complex"/>
    <property type="evidence" value="ECO:0007669"/>
    <property type="project" value="InterPro"/>
</dbReference>
<dbReference type="GO" id="GO:0005102">
    <property type="term" value="F:signaling receptor binding"/>
    <property type="evidence" value="ECO:0007669"/>
    <property type="project" value="InterPro"/>
</dbReference>
<dbReference type="GO" id="GO:0051258">
    <property type="term" value="P:protein polymerization"/>
    <property type="evidence" value="ECO:0007669"/>
    <property type="project" value="InterPro"/>
</dbReference>
<evidence type="ECO:0000256" key="13">
    <source>
        <dbReference type="SAM" id="SignalP"/>
    </source>
</evidence>
<dbReference type="GO" id="GO:0046872">
    <property type="term" value="F:metal ion binding"/>
    <property type="evidence" value="ECO:0007669"/>
    <property type="project" value="UniProtKB-KW"/>
</dbReference>
<feature type="region of interest" description="Disordered" evidence="12">
    <location>
        <begin position="413"/>
        <end position="432"/>
    </location>
</feature>
<keyword evidence="4" id="KW-0479">Metal-binding</keyword>
<dbReference type="CTD" id="2266"/>
<dbReference type="GO" id="GO:0072377">
    <property type="term" value="P:blood coagulation, common pathway"/>
    <property type="evidence" value="ECO:0007669"/>
    <property type="project" value="TreeGrafter"/>
</dbReference>
<dbReference type="Gene3D" id="1.20.5.50">
    <property type="match status" value="2"/>
</dbReference>
<gene>
    <name evidence="16" type="primary">FGG</name>
</gene>
<evidence type="ECO:0000313" key="15">
    <source>
        <dbReference type="Proteomes" id="UP001318040"/>
    </source>
</evidence>
<keyword evidence="10" id="KW-0325">Glycoprotein</keyword>
<dbReference type="SUPFAM" id="SSF58010">
    <property type="entry name" value="Fibrinogen coiled-coil and central regions"/>
    <property type="match status" value="1"/>
</dbReference>
<dbReference type="Proteomes" id="UP001318040">
    <property type="component" value="Chromosome 3"/>
</dbReference>
<dbReference type="SMR" id="A0AAJ7U4D7"/>
<keyword evidence="3" id="KW-0356">Hemostasis</keyword>
<dbReference type="PROSITE" id="PS51406">
    <property type="entry name" value="FIBRINOGEN_C_2"/>
    <property type="match status" value="1"/>
</dbReference>
<organism evidence="15 16">
    <name type="scientific">Petromyzon marinus</name>
    <name type="common">Sea lamprey</name>
    <dbReference type="NCBI Taxonomy" id="7757"/>
    <lineage>
        <taxon>Eukaryota</taxon>
        <taxon>Metazoa</taxon>
        <taxon>Chordata</taxon>
        <taxon>Craniata</taxon>
        <taxon>Vertebrata</taxon>
        <taxon>Cyclostomata</taxon>
        <taxon>Hyperoartia</taxon>
        <taxon>Petromyzontiformes</taxon>
        <taxon>Petromyzontidae</taxon>
        <taxon>Petromyzon</taxon>
    </lineage>
</organism>
<dbReference type="Pfam" id="PF00147">
    <property type="entry name" value="Fibrinogen_C"/>
    <property type="match status" value="1"/>
</dbReference>